<dbReference type="HOGENOM" id="CLU_921312_0_0_1"/>
<reference evidence="2" key="1">
    <citation type="journal article" date="2011" name="PLoS Genet.">
        <title>Genomic analysis of the necrotrophic fungal pathogens Sclerotinia sclerotiorum and Botrytis cinerea.</title>
        <authorList>
            <person name="Amselem J."/>
            <person name="Cuomo C.A."/>
            <person name="van Kan J.A."/>
            <person name="Viaud M."/>
            <person name="Benito E.P."/>
            <person name="Couloux A."/>
            <person name="Coutinho P.M."/>
            <person name="de Vries R.P."/>
            <person name="Dyer P.S."/>
            <person name="Fillinger S."/>
            <person name="Fournier E."/>
            <person name="Gout L."/>
            <person name="Hahn M."/>
            <person name="Kohn L."/>
            <person name="Lapalu N."/>
            <person name="Plummer K.M."/>
            <person name="Pradier J.M."/>
            <person name="Quevillon E."/>
            <person name="Sharon A."/>
            <person name="Simon A."/>
            <person name="ten Have A."/>
            <person name="Tudzynski B."/>
            <person name="Tudzynski P."/>
            <person name="Wincker P."/>
            <person name="Andrew M."/>
            <person name="Anthouard V."/>
            <person name="Beever R.E."/>
            <person name="Beffa R."/>
            <person name="Benoit I."/>
            <person name="Bouzid O."/>
            <person name="Brault B."/>
            <person name="Chen Z."/>
            <person name="Choquer M."/>
            <person name="Collemare J."/>
            <person name="Cotton P."/>
            <person name="Danchin E.G."/>
            <person name="Da Silva C."/>
            <person name="Gautier A."/>
            <person name="Giraud C."/>
            <person name="Giraud T."/>
            <person name="Gonzalez C."/>
            <person name="Grossetete S."/>
            <person name="Guldener U."/>
            <person name="Henrissat B."/>
            <person name="Howlett B.J."/>
            <person name="Kodira C."/>
            <person name="Kretschmer M."/>
            <person name="Lappartient A."/>
            <person name="Leroch M."/>
            <person name="Levis C."/>
            <person name="Mauceli E."/>
            <person name="Neuveglise C."/>
            <person name="Oeser B."/>
            <person name="Pearson M."/>
            <person name="Poulain J."/>
            <person name="Poussereau N."/>
            <person name="Quesneville H."/>
            <person name="Rascle C."/>
            <person name="Schumacher J."/>
            <person name="Segurens B."/>
            <person name="Sexton A."/>
            <person name="Silva E."/>
            <person name="Sirven C."/>
            <person name="Soanes D.M."/>
            <person name="Talbot N.J."/>
            <person name="Templeton M."/>
            <person name="Yandava C."/>
            <person name="Yarden O."/>
            <person name="Zeng Q."/>
            <person name="Rollins J.A."/>
            <person name="Lebrun M.H."/>
            <person name="Dickman M."/>
        </authorList>
    </citation>
    <scope>NUCLEOTIDE SEQUENCE [LARGE SCALE GENOMIC DNA]</scope>
    <source>
        <strain evidence="2">T4</strain>
    </source>
</reference>
<dbReference type="Proteomes" id="UP000008177">
    <property type="component" value="Unplaced contigs"/>
</dbReference>
<sequence>MVLIVERISMSACIMHDMRGRDKDEQLVCTKSSFCVMEIANEPGFSSPIPQSQNSKLNFLDLSIEIRLKIYEELLVVPEPLSLILSSSPGDRTKSIIIRQGSTCPSPQLLRVNQQIHREATPLLYRKNRFHLSRLHRDFGVYMMPSNHGIVKFLTRVGDYNAGMIRHLGIYFPICTTDLDLIKKEALESIRNKCTDLTTVKILVWNSPDLDGTYGRVGFDEASDNIPLVQDLKMIDAELKKISSLREIAVDFCILYWWSRAEFEDWMRKMMCYCGWEVQLTMEETPDSDDRDPRLTEYRSFD</sequence>
<name>G2Y4M0_BOTF4</name>
<protein>
    <submittedName>
        <fullName evidence="1">Uncharacterized protein</fullName>
    </submittedName>
</protein>
<organism evidence="1 2">
    <name type="scientific">Botryotinia fuckeliana (strain T4)</name>
    <name type="common">Noble rot fungus</name>
    <name type="synonym">Botrytis cinerea</name>
    <dbReference type="NCBI Taxonomy" id="999810"/>
    <lineage>
        <taxon>Eukaryota</taxon>
        <taxon>Fungi</taxon>
        <taxon>Dikarya</taxon>
        <taxon>Ascomycota</taxon>
        <taxon>Pezizomycotina</taxon>
        <taxon>Leotiomycetes</taxon>
        <taxon>Helotiales</taxon>
        <taxon>Sclerotiniaceae</taxon>
        <taxon>Botrytis</taxon>
    </lineage>
</organism>
<dbReference type="EMBL" id="FQ790287">
    <property type="protein sequence ID" value="CCD47610.1"/>
    <property type="molecule type" value="Genomic_DNA"/>
</dbReference>
<dbReference type="InParanoid" id="G2Y4M0"/>
<evidence type="ECO:0000313" key="2">
    <source>
        <dbReference type="Proteomes" id="UP000008177"/>
    </source>
</evidence>
<dbReference type="AlphaFoldDB" id="G2Y4M0"/>
<dbReference type="STRING" id="999810.G2Y4M0"/>
<dbReference type="PANTHER" id="PTHR42085">
    <property type="entry name" value="F-BOX DOMAIN-CONTAINING PROTEIN"/>
    <property type="match status" value="1"/>
</dbReference>
<accession>G2Y4M0</accession>
<proteinExistence type="predicted"/>
<evidence type="ECO:0000313" key="1">
    <source>
        <dbReference type="EMBL" id="CCD47610.1"/>
    </source>
</evidence>
<dbReference type="OrthoDB" id="62952at2759"/>
<dbReference type="InterPro" id="IPR038883">
    <property type="entry name" value="AN11006-like"/>
</dbReference>
<dbReference type="PANTHER" id="PTHR42085:SF7">
    <property type="entry name" value="F-BOX DOMAIN-CONTAINING PROTEIN"/>
    <property type="match status" value="1"/>
</dbReference>
<gene>
    <name evidence="1" type="ORF">BofuT4_P035900.1</name>
</gene>